<dbReference type="Gene3D" id="3.40.190.10">
    <property type="entry name" value="Periplasmic binding protein-like II"/>
    <property type="match status" value="2"/>
</dbReference>
<dbReference type="InterPro" id="IPR050176">
    <property type="entry name" value="LTTR"/>
</dbReference>
<feature type="domain" description="HTH lysR-type" evidence="5">
    <location>
        <begin position="5"/>
        <end position="62"/>
    </location>
</feature>
<reference evidence="6 7" key="1">
    <citation type="submission" date="2018-11" db="EMBL/GenBank/DDBJ databases">
        <title>Mesobaculum littorinae gen. nov., sp. nov., isolated from Littorina scabra that represents a novel genus of the order Rhodobacteraceae.</title>
        <authorList>
            <person name="Li F."/>
        </authorList>
    </citation>
    <scope>NUCLEOTIDE SEQUENCE [LARGE SCALE GENOMIC DNA]</scope>
    <source>
        <strain evidence="6 7">M0103</strain>
    </source>
</reference>
<keyword evidence="4" id="KW-0804">Transcription</keyword>
<evidence type="ECO:0000256" key="4">
    <source>
        <dbReference type="ARBA" id="ARBA00023163"/>
    </source>
</evidence>
<dbReference type="InterPro" id="IPR000847">
    <property type="entry name" value="LysR_HTH_N"/>
</dbReference>
<organism evidence="6 7">
    <name type="scientific">Mesobaculum littorinae</name>
    <dbReference type="NCBI Taxonomy" id="2486419"/>
    <lineage>
        <taxon>Bacteria</taxon>
        <taxon>Pseudomonadati</taxon>
        <taxon>Pseudomonadota</taxon>
        <taxon>Alphaproteobacteria</taxon>
        <taxon>Rhodobacterales</taxon>
        <taxon>Roseobacteraceae</taxon>
        <taxon>Mesobaculum</taxon>
    </lineage>
</organism>
<evidence type="ECO:0000256" key="2">
    <source>
        <dbReference type="ARBA" id="ARBA00023015"/>
    </source>
</evidence>
<accession>A0A438AE43</accession>
<comment type="caution">
    <text evidence="6">The sequence shown here is derived from an EMBL/GenBank/DDBJ whole genome shotgun (WGS) entry which is preliminary data.</text>
</comment>
<dbReference type="Pfam" id="PF00126">
    <property type="entry name" value="HTH_1"/>
    <property type="match status" value="1"/>
</dbReference>
<dbReference type="GO" id="GO:0003700">
    <property type="term" value="F:DNA-binding transcription factor activity"/>
    <property type="evidence" value="ECO:0007669"/>
    <property type="project" value="InterPro"/>
</dbReference>
<dbReference type="AlphaFoldDB" id="A0A438AE43"/>
<dbReference type="PANTHER" id="PTHR30579:SF7">
    <property type="entry name" value="HTH-TYPE TRANSCRIPTIONAL REGULATOR LRHA-RELATED"/>
    <property type="match status" value="1"/>
</dbReference>
<gene>
    <name evidence="6" type="ORF">EKE94_16415</name>
</gene>
<evidence type="ECO:0000313" key="7">
    <source>
        <dbReference type="Proteomes" id="UP000285908"/>
    </source>
</evidence>
<dbReference type="SUPFAM" id="SSF53850">
    <property type="entry name" value="Periplasmic binding protein-like II"/>
    <property type="match status" value="1"/>
</dbReference>
<dbReference type="Gene3D" id="1.10.10.10">
    <property type="entry name" value="Winged helix-like DNA-binding domain superfamily/Winged helix DNA-binding domain"/>
    <property type="match status" value="1"/>
</dbReference>
<dbReference type="InterPro" id="IPR036388">
    <property type="entry name" value="WH-like_DNA-bd_sf"/>
</dbReference>
<dbReference type="InterPro" id="IPR005119">
    <property type="entry name" value="LysR_subst-bd"/>
</dbReference>
<dbReference type="PRINTS" id="PR00039">
    <property type="entry name" value="HTHLYSR"/>
</dbReference>
<comment type="similarity">
    <text evidence="1">Belongs to the LysR transcriptional regulatory family.</text>
</comment>
<dbReference type="GO" id="GO:0003677">
    <property type="term" value="F:DNA binding"/>
    <property type="evidence" value="ECO:0007669"/>
    <property type="project" value="UniProtKB-KW"/>
</dbReference>
<dbReference type="Pfam" id="PF03466">
    <property type="entry name" value="LysR_substrate"/>
    <property type="match status" value="1"/>
</dbReference>
<keyword evidence="2" id="KW-0805">Transcription regulation</keyword>
<dbReference type="Proteomes" id="UP000285908">
    <property type="component" value="Unassembled WGS sequence"/>
</dbReference>
<keyword evidence="7" id="KW-1185">Reference proteome</keyword>
<dbReference type="RefSeq" id="WP_127907716.1">
    <property type="nucleotide sequence ID" value="NZ_RQXX01000007.1"/>
</dbReference>
<dbReference type="PROSITE" id="PS50931">
    <property type="entry name" value="HTH_LYSR"/>
    <property type="match status" value="1"/>
</dbReference>
<evidence type="ECO:0000256" key="1">
    <source>
        <dbReference type="ARBA" id="ARBA00009437"/>
    </source>
</evidence>
<dbReference type="PANTHER" id="PTHR30579">
    <property type="entry name" value="TRANSCRIPTIONAL REGULATOR"/>
    <property type="match status" value="1"/>
</dbReference>
<evidence type="ECO:0000256" key="3">
    <source>
        <dbReference type="ARBA" id="ARBA00023125"/>
    </source>
</evidence>
<dbReference type="SUPFAM" id="SSF46785">
    <property type="entry name" value="Winged helix' DNA-binding domain"/>
    <property type="match status" value="1"/>
</dbReference>
<evidence type="ECO:0000259" key="5">
    <source>
        <dbReference type="PROSITE" id="PS50931"/>
    </source>
</evidence>
<protein>
    <submittedName>
        <fullName evidence="6">LysR family transcriptional regulator</fullName>
    </submittedName>
</protein>
<keyword evidence="3" id="KW-0238">DNA-binding</keyword>
<proteinExistence type="inferred from homology"/>
<dbReference type="OrthoDB" id="8097684at2"/>
<dbReference type="EMBL" id="RQXX01000007">
    <property type="protein sequence ID" value="RVV96922.1"/>
    <property type="molecule type" value="Genomic_DNA"/>
</dbReference>
<dbReference type="FunFam" id="1.10.10.10:FF:000001">
    <property type="entry name" value="LysR family transcriptional regulator"/>
    <property type="match status" value="1"/>
</dbReference>
<evidence type="ECO:0000313" key="6">
    <source>
        <dbReference type="EMBL" id="RVV96922.1"/>
    </source>
</evidence>
<name>A0A438AE43_9RHOB</name>
<sequence>MPRNLDLTALRSFVAVADTGGVTKASGFLNLTQSAVSMQLKRLEESLGASLFNRSARSLALTGAGDQLLGYARRMIELNDEVIGRMSDSAFEGELVLGVPHDIVYPAIPRVLQAFASEFPRMRVNLVSSFTRNLKAMFARGECDFILTTEDGCDPGGETLIRRPLVWVGAPGGAAWRGRPVRVAFGAHCIFRSGALRALDAADIAWELAVESDSDRAIEAIVSADLAIHAMIAGSEPPHTEVIAHGGALPDLGQQRINLYMSDLARGEVPQRFAELVRQHYLLA</sequence>
<dbReference type="InterPro" id="IPR036390">
    <property type="entry name" value="WH_DNA-bd_sf"/>
</dbReference>